<dbReference type="Pfam" id="PF10551">
    <property type="entry name" value="MULE"/>
    <property type="match status" value="1"/>
</dbReference>
<dbReference type="InterPro" id="IPR004330">
    <property type="entry name" value="FAR1_DNA_bnd_dom"/>
</dbReference>
<dbReference type="Pfam" id="PF03101">
    <property type="entry name" value="FAR1"/>
    <property type="match status" value="1"/>
</dbReference>
<dbReference type="EMBL" id="SDMP01000006">
    <property type="protein sequence ID" value="RYR54478.1"/>
    <property type="molecule type" value="Genomic_DNA"/>
</dbReference>
<evidence type="ECO:0000313" key="4">
    <source>
        <dbReference type="Proteomes" id="UP000289738"/>
    </source>
</evidence>
<reference evidence="3 4" key="1">
    <citation type="submission" date="2019-01" db="EMBL/GenBank/DDBJ databases">
        <title>Sequencing of cultivated peanut Arachis hypogaea provides insights into genome evolution and oil improvement.</title>
        <authorList>
            <person name="Chen X."/>
        </authorList>
    </citation>
    <scope>NUCLEOTIDE SEQUENCE [LARGE SCALE GENOMIC DNA]</scope>
    <source>
        <strain evidence="4">cv. Fuhuasheng</strain>
        <tissue evidence="3">Leaves</tissue>
    </source>
</reference>
<feature type="domain" description="FAR1" evidence="1">
    <location>
        <begin position="19"/>
        <end position="108"/>
    </location>
</feature>
<dbReference type="PANTHER" id="PTHR47718">
    <property type="entry name" value="OS01G0519700 PROTEIN"/>
    <property type="match status" value="1"/>
</dbReference>
<keyword evidence="4" id="KW-1185">Reference proteome</keyword>
<evidence type="ECO:0000259" key="2">
    <source>
        <dbReference type="Pfam" id="PF10551"/>
    </source>
</evidence>
<comment type="caution">
    <text evidence="3">The sequence shown here is derived from an EMBL/GenBank/DDBJ whole genome shotgun (WGS) entry which is preliminary data.</text>
</comment>
<organism evidence="3 4">
    <name type="scientific">Arachis hypogaea</name>
    <name type="common">Peanut</name>
    <dbReference type="NCBI Taxonomy" id="3818"/>
    <lineage>
        <taxon>Eukaryota</taxon>
        <taxon>Viridiplantae</taxon>
        <taxon>Streptophyta</taxon>
        <taxon>Embryophyta</taxon>
        <taxon>Tracheophyta</taxon>
        <taxon>Spermatophyta</taxon>
        <taxon>Magnoliopsida</taxon>
        <taxon>eudicotyledons</taxon>
        <taxon>Gunneridae</taxon>
        <taxon>Pentapetalae</taxon>
        <taxon>rosids</taxon>
        <taxon>fabids</taxon>
        <taxon>Fabales</taxon>
        <taxon>Fabaceae</taxon>
        <taxon>Papilionoideae</taxon>
        <taxon>50 kb inversion clade</taxon>
        <taxon>dalbergioids sensu lato</taxon>
        <taxon>Dalbergieae</taxon>
        <taxon>Pterocarpus clade</taxon>
        <taxon>Arachis</taxon>
    </lineage>
</organism>
<dbReference type="InterPro" id="IPR018289">
    <property type="entry name" value="MULE_transposase_dom"/>
</dbReference>
<evidence type="ECO:0000259" key="1">
    <source>
        <dbReference type="Pfam" id="PF03101"/>
    </source>
</evidence>
<evidence type="ECO:0000313" key="3">
    <source>
        <dbReference type="EMBL" id="RYR54478.1"/>
    </source>
</evidence>
<accession>A0A445CU78</accession>
<name>A0A445CU78_ARAHY</name>
<proteinExistence type="predicted"/>
<sequence>MEEIPYVGLRFDSLQQAQEFYSNYAKKVGFVTRIRNTNFDKTRKELKVPINQSIHCSCEGYRESRVKAAMRVKRITTAGCKVRMYVMLDRHNDNWLVTKLELKHTHACSAEQVVHYSEYRELTMHAKCVIQNNDVAGIRPNKTYLALANEIGGSSKLGYSEKDVRNFITRNLCCADVNEDVKEMIRYFMRMRDINPNFFFAVDVDENNKFKSAIWVDARCRASYEYFGDVVSFDTTYRRNKHGLPFASFVGVNHHASPHYSDVFCWAIITDQCKSIFGAIKNVFPNTRHRWCIWHIMKKIPHKLGGYAKYREIDDKMHGTVWNARSEESFEKDWCAFVNDFNLHKNKWLSDLYEDRRMWVPIYFQGEFWAGMRSTQRSESMHAFFGGYLHCKSGLVQFVHEYDNVLGNKEQKELEDDAANSKGVVPYTVPSFYVIPRWSKNVQRKHTFIKSSHDEKRSDESHNLFRRLCSHFYNVAQDFVTCEEEAAISKLLDCRANLVSRRVPTSQNITVTQGDPHLGESDIQGPSKVSTKGWPRMKRLGSELDASIKNSMRRKKKNPPLDVHQALNQDVVYCSARRANGSQEHGGFLSLLNSFQPT</sequence>
<dbReference type="STRING" id="3818.A0A445CU78"/>
<dbReference type="AlphaFoldDB" id="A0A445CU78"/>
<feature type="domain" description="MULE transposase" evidence="2">
    <location>
        <begin position="267"/>
        <end position="299"/>
    </location>
</feature>
<dbReference type="Proteomes" id="UP000289738">
    <property type="component" value="Chromosome A06"/>
</dbReference>
<gene>
    <name evidence="3" type="ORF">Ahy_A06g029765</name>
</gene>
<protein>
    <submittedName>
        <fullName evidence="3">Uncharacterized protein</fullName>
    </submittedName>
</protein>